<keyword evidence="14" id="KW-1185">Reference proteome</keyword>
<dbReference type="InterPro" id="IPR035965">
    <property type="entry name" value="PAS-like_dom_sf"/>
</dbReference>
<evidence type="ECO:0000256" key="5">
    <source>
        <dbReference type="ARBA" id="ARBA00023015"/>
    </source>
</evidence>
<feature type="compositionally biased region" description="Polar residues" evidence="10">
    <location>
        <begin position="369"/>
        <end position="397"/>
    </location>
</feature>
<organism evidence="13 14">
    <name type="scientific">Coilia grayii</name>
    <name type="common">Gray's grenadier anchovy</name>
    <dbReference type="NCBI Taxonomy" id="363190"/>
    <lineage>
        <taxon>Eukaryota</taxon>
        <taxon>Metazoa</taxon>
        <taxon>Chordata</taxon>
        <taxon>Craniata</taxon>
        <taxon>Vertebrata</taxon>
        <taxon>Euteleostomi</taxon>
        <taxon>Actinopterygii</taxon>
        <taxon>Neopterygii</taxon>
        <taxon>Teleostei</taxon>
        <taxon>Clupei</taxon>
        <taxon>Clupeiformes</taxon>
        <taxon>Clupeoidei</taxon>
        <taxon>Engraulidae</taxon>
        <taxon>Coilinae</taxon>
        <taxon>Coilia</taxon>
    </lineage>
</organism>
<feature type="domain" description="PAS" evidence="11">
    <location>
        <begin position="73"/>
        <end position="138"/>
    </location>
</feature>
<feature type="compositionally biased region" description="Low complexity" evidence="10">
    <location>
        <begin position="432"/>
        <end position="450"/>
    </location>
</feature>
<dbReference type="GO" id="GO:0003677">
    <property type="term" value="F:DNA binding"/>
    <property type="evidence" value="ECO:0007669"/>
    <property type="project" value="UniProtKB-KW"/>
</dbReference>
<keyword evidence="3" id="KW-0221">Differentiation</keyword>
<keyword evidence="8" id="KW-0804">Transcription</keyword>
<keyword evidence="7" id="KW-0010">Activator</keyword>
<dbReference type="PANTHER" id="PTHR23043">
    <property type="entry name" value="HYPOXIA-INDUCIBLE FACTOR 1 ALPHA"/>
    <property type="match status" value="1"/>
</dbReference>
<name>A0ABD1ISF7_9TELE</name>
<reference evidence="13 14" key="1">
    <citation type="submission" date="2024-09" db="EMBL/GenBank/DDBJ databases">
        <title>A chromosome-level genome assembly of Gray's grenadier anchovy, Coilia grayii.</title>
        <authorList>
            <person name="Fu Z."/>
        </authorList>
    </citation>
    <scope>NUCLEOTIDE SEQUENCE [LARGE SCALE GENOMIC DNA]</scope>
    <source>
        <strain evidence="13">G4</strain>
        <tissue evidence="13">Muscle</tissue>
    </source>
</reference>
<dbReference type="InterPro" id="IPR011598">
    <property type="entry name" value="bHLH_dom"/>
</dbReference>
<evidence type="ECO:0000259" key="11">
    <source>
        <dbReference type="PROSITE" id="PS50112"/>
    </source>
</evidence>
<comment type="caution">
    <text evidence="13">The sequence shown here is derived from an EMBL/GenBank/DDBJ whole genome shotgun (WGS) entry which is preliminary data.</text>
</comment>
<proteinExistence type="predicted"/>
<keyword evidence="5" id="KW-0805">Transcription regulation</keyword>
<dbReference type="PROSITE" id="PS50888">
    <property type="entry name" value="BHLH"/>
    <property type="match status" value="1"/>
</dbReference>
<dbReference type="CDD" id="cd00130">
    <property type="entry name" value="PAS"/>
    <property type="match status" value="1"/>
</dbReference>
<evidence type="ECO:0000256" key="7">
    <source>
        <dbReference type="ARBA" id="ARBA00023159"/>
    </source>
</evidence>
<dbReference type="PANTHER" id="PTHR23043:SF24">
    <property type="entry name" value="NEURONAL PAS DOMAIN-CONTAINING PROTEIN 4"/>
    <property type="match status" value="1"/>
</dbReference>
<protein>
    <recommendedName>
        <fullName evidence="15">Neuronal PAS domain-containing protein 4</fullName>
    </recommendedName>
</protein>
<keyword evidence="2" id="KW-0677">Repeat</keyword>
<sequence>MYRSTKGASKARRDQINAEIRNLKDLLPISDVDKARLSYLHIMSLACMYTRKSVFFSKDAPITESPEERSFFSFHELSNLMQEMPGFLLLLTGEGKLLFLSDSVSEHLGHSMVDLVAQGDSVYDIIDPTDHFIMRSNLVPPTTQETDRLFRCRFNTSKSVRRQSAGNKLVLIRARCLSPPVAPTSTGSYWTSNPVWVCFCTPLEPHPPRPGTAPEAEPSRRVATEHNLFLACFYSQHSRDMRLLEVQDSAYDYLGLDAETLRSRSWYSLLHPEDLTHASSQHCSLLREGGEGRAEMVVRVESGDQSWVWLYMVLQLEAGEHPIRSNNFVISESEAWSVRQQLSSEQSQLTLVLGSSSASQQESMSLQSPETLSSPDQVFTPGSSGLSGQSFDFSTAVCSEEQPGSSKAAEASGAEGPRSSLSSLEEESFFQPPAASSSSEPLASPSAASSPIPVTVATVPELDFLTQNILLPPSFQLEPPLPALPLPLPPVPTSQAQQTKELVCTPPYTPQVASGGSFPFGDPLFSFDPSDATTTPPLGALTTTVTTTTAASQSSPSNPPTSPPPPPTTTLSSLLPLTLTMPSSTELLFPGEPCSGTLYEKLPPTPDSPGDGDCTVMNLPEVRGPLYVDVPLVGPLHCPPEGLLTPEASPGKQSYLSFFSLEPELEREKMDIALLAEHIGTLAEGLYPDPLIPKLMPSSSSSSEPPFPTTTLDPVGLDSLFSLLGDFYPIKSWRGLDLPIFPDEDSLFEERILETLLQDLATSPCPSPTPTLSSPSSFSPSPFSSSSSSSSPCSTPSSSPLSPTSPMCWVPSLHFDGASVVGASHFRSVQSARRNQAAGCGAAMELEPECTPTPGDRDDDGKEEEAEVAMETEESPLLSSGVPMSPPQLAPSSVSASPPPVSPAQPGLPCAQSLLEELATLEPMFGAGASITPGLGQQTELYQLQCHPIPQCFHKGELCVGAEFKPLVSC</sequence>
<dbReference type="Proteomes" id="UP001591681">
    <property type="component" value="Unassembled WGS sequence"/>
</dbReference>
<evidence type="ECO:0000256" key="4">
    <source>
        <dbReference type="ARBA" id="ARBA00022902"/>
    </source>
</evidence>
<evidence type="ECO:0000313" key="13">
    <source>
        <dbReference type="EMBL" id="KAL2077155.1"/>
    </source>
</evidence>
<feature type="compositionally biased region" description="Low complexity" evidence="10">
    <location>
        <begin position="770"/>
        <end position="801"/>
    </location>
</feature>
<evidence type="ECO:0000313" key="14">
    <source>
        <dbReference type="Proteomes" id="UP001591681"/>
    </source>
</evidence>
<dbReference type="InterPro" id="IPR000014">
    <property type="entry name" value="PAS"/>
</dbReference>
<evidence type="ECO:0000256" key="9">
    <source>
        <dbReference type="ARBA" id="ARBA00023242"/>
    </source>
</evidence>
<feature type="domain" description="BHLH" evidence="12">
    <location>
        <begin position="1"/>
        <end position="53"/>
    </location>
</feature>
<dbReference type="GO" id="GO:0007399">
    <property type="term" value="P:nervous system development"/>
    <property type="evidence" value="ECO:0007669"/>
    <property type="project" value="UniProtKB-KW"/>
</dbReference>
<dbReference type="SMART" id="SM00091">
    <property type="entry name" value="PAS"/>
    <property type="match status" value="2"/>
</dbReference>
<evidence type="ECO:0000256" key="6">
    <source>
        <dbReference type="ARBA" id="ARBA00023125"/>
    </source>
</evidence>
<evidence type="ECO:0000256" key="3">
    <source>
        <dbReference type="ARBA" id="ARBA00022782"/>
    </source>
</evidence>
<feature type="compositionally biased region" description="Low complexity" evidence="10">
    <location>
        <begin position="404"/>
        <end position="423"/>
    </location>
</feature>
<feature type="region of interest" description="Disordered" evidence="10">
    <location>
        <begin position="763"/>
        <end position="801"/>
    </location>
</feature>
<dbReference type="EMBL" id="JBHFQA010000024">
    <property type="protein sequence ID" value="KAL2077155.1"/>
    <property type="molecule type" value="Genomic_DNA"/>
</dbReference>
<evidence type="ECO:0000256" key="2">
    <source>
        <dbReference type="ARBA" id="ARBA00022737"/>
    </source>
</evidence>
<evidence type="ECO:0008006" key="15">
    <source>
        <dbReference type="Google" id="ProtNLM"/>
    </source>
</evidence>
<dbReference type="SUPFAM" id="SSF55785">
    <property type="entry name" value="PYP-like sensor domain (PAS domain)"/>
    <property type="match status" value="2"/>
</dbReference>
<dbReference type="PROSITE" id="PS50112">
    <property type="entry name" value="PAS"/>
    <property type="match status" value="1"/>
</dbReference>
<dbReference type="GO" id="GO:0030154">
    <property type="term" value="P:cell differentiation"/>
    <property type="evidence" value="ECO:0007669"/>
    <property type="project" value="UniProtKB-KW"/>
</dbReference>
<accession>A0ABD1ISF7</accession>
<keyword evidence="9" id="KW-0539">Nucleus</keyword>
<dbReference type="Gene3D" id="3.30.450.20">
    <property type="entry name" value="PAS domain"/>
    <property type="match status" value="2"/>
</dbReference>
<feature type="compositionally biased region" description="Pro residues" evidence="10">
    <location>
        <begin position="557"/>
        <end position="568"/>
    </location>
</feature>
<keyword evidence="6" id="KW-0238">DNA-binding</keyword>
<dbReference type="Pfam" id="PF14598">
    <property type="entry name" value="PAS_11"/>
    <property type="match status" value="1"/>
</dbReference>
<dbReference type="Pfam" id="PF23183">
    <property type="entry name" value="bHLH_NPAS4"/>
    <property type="match status" value="1"/>
</dbReference>
<feature type="compositionally biased region" description="Acidic residues" evidence="10">
    <location>
        <begin position="861"/>
        <end position="874"/>
    </location>
</feature>
<feature type="region of interest" description="Disordered" evidence="10">
    <location>
        <begin position="360"/>
        <end position="450"/>
    </location>
</feature>
<keyword evidence="4" id="KW-0524">Neurogenesis</keyword>
<evidence type="ECO:0000259" key="12">
    <source>
        <dbReference type="PROSITE" id="PS50888"/>
    </source>
</evidence>
<evidence type="ECO:0000256" key="10">
    <source>
        <dbReference type="SAM" id="MobiDB-lite"/>
    </source>
</evidence>
<dbReference type="InterPro" id="IPR056192">
    <property type="entry name" value="bHLH_NPAS4"/>
</dbReference>
<evidence type="ECO:0000256" key="1">
    <source>
        <dbReference type="ARBA" id="ARBA00004123"/>
    </source>
</evidence>
<gene>
    <name evidence="13" type="ORF">ACEWY4_026659</name>
</gene>
<dbReference type="GO" id="GO:0005634">
    <property type="term" value="C:nucleus"/>
    <property type="evidence" value="ECO:0007669"/>
    <property type="project" value="UniProtKB-SubCell"/>
</dbReference>
<feature type="region of interest" description="Disordered" evidence="10">
    <location>
        <begin position="545"/>
        <end position="574"/>
    </location>
</feature>
<comment type="subcellular location">
    <subcellularLocation>
        <location evidence="1">Nucleus</location>
    </subcellularLocation>
</comment>
<feature type="region of interest" description="Disordered" evidence="10">
    <location>
        <begin position="839"/>
        <end position="906"/>
    </location>
</feature>
<dbReference type="CDD" id="cd19697">
    <property type="entry name" value="bHLH-PAS_NPAS4_PASD10"/>
    <property type="match status" value="1"/>
</dbReference>
<feature type="compositionally biased region" description="Low complexity" evidence="10">
    <location>
        <begin position="545"/>
        <end position="556"/>
    </location>
</feature>
<dbReference type="AlphaFoldDB" id="A0ABD1ISF7"/>
<evidence type="ECO:0000256" key="8">
    <source>
        <dbReference type="ARBA" id="ARBA00023163"/>
    </source>
</evidence>